<keyword evidence="5" id="KW-1185">Reference proteome</keyword>
<dbReference type="HOGENOM" id="CLU_223159_0_0_2"/>
<dbReference type="InterPro" id="IPR013784">
    <property type="entry name" value="Carb-bd-like_fold"/>
</dbReference>
<feature type="region of interest" description="Disordered" evidence="2">
    <location>
        <begin position="2445"/>
        <end position="2470"/>
    </location>
</feature>
<feature type="region of interest" description="Disordered" evidence="2">
    <location>
        <begin position="561"/>
        <end position="581"/>
    </location>
</feature>
<accession>R9T726</accession>
<feature type="compositionally biased region" description="Low complexity" evidence="2">
    <location>
        <begin position="514"/>
        <end position="525"/>
    </location>
</feature>
<dbReference type="KEGG" id="mer:MMINT_11730"/>
<dbReference type="InterPro" id="IPR013378">
    <property type="entry name" value="InlB-like_B-rpt"/>
</dbReference>
<keyword evidence="3" id="KW-0812">Transmembrane</keyword>
<dbReference type="Proteomes" id="UP000014070">
    <property type="component" value="Chromosome"/>
</dbReference>
<name>R9T726_METII</name>
<dbReference type="STRING" id="1295009.MMINT_11730"/>
<dbReference type="Gene3D" id="2.60.40.1120">
    <property type="entry name" value="Carboxypeptidase-like, regulatory domain"/>
    <property type="match status" value="1"/>
</dbReference>
<feature type="region of interest" description="Disordered" evidence="2">
    <location>
        <begin position="505"/>
        <end position="525"/>
    </location>
</feature>
<feature type="compositionally biased region" description="Polar residues" evidence="2">
    <location>
        <begin position="563"/>
        <end position="576"/>
    </location>
</feature>
<evidence type="ECO:0000313" key="4">
    <source>
        <dbReference type="EMBL" id="AGN26510.1"/>
    </source>
</evidence>
<proteinExistence type="predicted"/>
<organism evidence="4 5">
    <name type="scientific">Methanomassiliicoccus intestinalis (strain Issoire-Mx1)</name>
    <dbReference type="NCBI Taxonomy" id="1295009"/>
    <lineage>
        <taxon>Archaea</taxon>
        <taxon>Methanobacteriati</taxon>
        <taxon>Thermoplasmatota</taxon>
        <taxon>Thermoplasmata</taxon>
        <taxon>Methanomassiliicoccales</taxon>
        <taxon>Methanomassiliicoccaceae</taxon>
        <taxon>Methanomassiliicoccus</taxon>
    </lineage>
</organism>
<evidence type="ECO:0000256" key="3">
    <source>
        <dbReference type="SAM" id="Phobius"/>
    </source>
</evidence>
<gene>
    <name evidence="4" type="ORF">MMINT_11730</name>
</gene>
<evidence type="ECO:0000256" key="1">
    <source>
        <dbReference type="ARBA" id="ARBA00004196"/>
    </source>
</evidence>
<dbReference type="SUPFAM" id="SSF49452">
    <property type="entry name" value="Starch-binding domain-like"/>
    <property type="match status" value="1"/>
</dbReference>
<sequence length="5834" mass="622936">MYSSAWNWTAPTDKVFNGWYVVTSGNDTPRKYLSDEKGPIRVMPGDGITITYNQSESISYISYAYDSGNGVLAITTPDKSGLVLTLEALWDTPHYAYLSSSGGYSGSLDNPNRPYHNLSTACAAFNGEGTVFTNIVVLKTNFNPTNYSGVYNVTIDGTYNGSKHTLSIPAGTGLSGDIYFKNITLSTPAMGYNEFSKGLYANGHRLIIGENVDTDYSGGITTDNWYQRVNDDPGTTHVGFILFGGSNTSSITNATHVVVQSGTFSSVFGGGNSGSVSDTYVSIGSTGSTGPTIFAVYGSSYGANAANTNIQVNSGTIMELLGGGRSSNSDSNSTEVTGGYVSYLNGAQRSGGNSVGKGEGKTVVQVSVVNGKIDYLYGGVKDGNTDAKHHPVDGNIEIKVTGGNIYSLCGGGYDFWALPAEPSVFGKIAITITGGSFGDKNTITNDPLGSKTSYYYAKEAGIYGGGYRGSVQSPDNKDSTETITIKIGSNDPVKPVTINCSVYGGGSGGKDDSSNNSGSGWSDSTGKSYVTGSTKVVIGNAAVSGSIYGGGKGLSRSSDHYFDTTNNKDGGISTDSSGHEDVAKVTGSTTVQIQDSATIEGNVFGAGKGVSKSVWIGGLNGETFGSSTIYSRLYNLADNADLGIDVATYQWQYCTGSSAEFTDITNATSSSFDISSAGYNSGYIRLKMTVVGTEEVIYSNAVAISYGNSFSSKLDLNTWESWNRGFVEVASVTGTATVNVLGNAAIVKNVYGGGSYSVVGNISQLPDTSAAPQYTLSGDAGGGKTSVNIQSGTVTGSVFGGGMGESKDITVGAVGSSTSVKIGGSSNSPTVNGSIYGGGENGFVSGFLLTYDKNNLSMEQIEDRGTKTNTYSLKFSITYGARAALGTSSVAVYNLNENKTENKTNIYGGGYGANASVTASTDVTISGGTVFSVYGGGELGAVGNPVQGTKYKVLTGGETNVELIGASAGDTATKVTVLGSVYGGGHGQRATAPDDLILGSVGDKTSVSTSSKTLTGILIKGSVFGGGELGLVGRCEIQGEAGSVDTRSMKFTGGETTVKIDGGTIYYNVYGGGMGSPVNTLAGAVGKTNVIIAGESNPNYSNNMIETTVTQIGAADQAVPLNSDELNKTNPEYINLSDNSSIVLSENENAEYTPPALANNKFGSKTDENNHLIALAHPQHGSLSIKTGEAGKETLLNPTSTVSNDGSTYKYDIYEVAKDSKIIITHTDSRNRYSPEWYQYFNTSSAASKIENTSNKTITHIVSNDKSTIYANEIDQYKTVYVEQPTVGVISVSLNGTPLPAEGSATGNLIYAAPVGKKLTLTYSSPTDEGYYVTSWTGVTSSDKNTATVTVSAEEQNVSVKLSNTYTITVNKPLYGTIKVYNLTTPVLKSGVSETADKTLIENLSPINNNPSSSQTYTVAYGTKLMFEYSTNDSTHFVKKWICNPQFNTSQAKDDSDIMVMDVLGDAAVSVFEGPGVGSVYGGGAYGLVGNVTIGANGGKYVITGSDNLAETNVVIIGGKVGSDDLQSLSTGNVFGGGYGPNAVVAGSTHVYIGHAPASIDVSEMTHSSVGVHGNVYGGGEMGSVGAFDSDNNRLFSYELQTPNVSSNVSIISTDTNKKVIIGHPGQTSTADDYAERIGNVFGGGQGGDIPSAVMANTNSSDSEPHAALDSLIEYGYATIYGPANVVISGKESGPSSTSKNTDSNIRIGGEVYGGGEGLIKGQSRHADIGGSNIVTKKEAILSSTLYGRVTGDLVGDSDGKLSSAATRVFINDAVVLKSVFGGGKLGILGSFDEESAIYSGKDSIVFISGFVRSSVFGGGEGHSESAVSGAVGNTLVIIDGNAEIGLKNTKYTVVGANGLTISSGNVYGGGRLSVVGEIFKVNKDSPEGFSSTDNDNKSETNVIILGGSVYNSVYGGGFSPKATIAGSTHIYIGDAFKDVENHQSMSNPNLRNQLNNFFSTAKNLGASSAGIEGGSSILLGNVYGGGEMGAVGSTTLIKLNDDGTTNPDNQLNPEKMKDAGRTDGWVSANVDIKSSSAKVTVGIDNGYINTDGNVFGGGKGVLNSKINNLLGYAVIRGNTSVNITGNATGNIVNILGNVFGGGEGVVSDTHAINYAEVYDSTEISIDKAAINGSVYGGGSYGIIGHFVDSLPKNGSEITVTQYDGDGKMIVIAGIVSRNSDGKTINIVYKSDNNKILLGNLTVTKRDFCGDDLITITNGKTTSYKEGPNAYKGKGTTKIDILDSKISGSVFGGGKGSQINALAGAVGRGTEVTLRVTATGEGGSITSIDNGRTVIGTNVYGGGEYGIVGSIITQIVDSDRFSPVKVLNVSHANVVRMNLGEYTFDQVNDIELVVNIQGGTVNGSVYGSGKGEEIRLENIDYETLSTAYYKLSSFGRTEVNISNGIISSSVYGGSENGETGSLTVLKDAVTFTNAYWESLGKPFSPPSDIPSDIRDNGFTQKDKDGNPVKDENGKDVIIKANLSTFSATFVNIIGGTIGGNLFGGGYYGAIYGTSHVHMGWNAMMPDGDTRGDCHYYNNYGDGNFGGDSNDEYAILPFDKNNQKALVSNLFINGSVYAGGDRGSPDGKVSYDFVTIYGNSHILLNGTGYAAGTNVYDPLTQMAAMYVKGSLFGSGNSCSAFYDTPAYSHFITIKNYQAVEEGTNFPLYSIQRASTVTLIHTKLRLAGRADGANANPTALYSLNYIYSLVLQSSSEGSSQIILDAPTKDLRKITSQEYDGSINGYKNTTADKPYNIIQLNGGIVLEVKEDSGNPREDYGPVQGYFYLDVNQLSYYSAYVYGQRQVSGVEGSATGGFVYGNSFYGVSFGEVGHTDSIVSGGSDYNNLKVGYRAWMPVGGGGHLTASTTVVATNGNSASDPSDSTKTVYLNEGSVTLPMAEAGSKYRLVGYNIYPTQIASLTDPDRSLKLVTGEKSTAEKPNGFTGSDKNSTFKLKISPGEGFDKTDEEQMYLWFTDSNDSAIGSEDTWKTTGAVLPQFDLELYSQGVTRTAVAGNVVLTVQEMKPIVDADGKETYAPGNEINIVIVVETQSGTLGDKVTDDTSDRYGDGNNYQDSTTLYVNSLGKYSLQYIIPSIDNNQYTLTLKTVKLTQSEGRSDFTLVGNPKDITNKNQYAISIKANDVKNREGWHSNSMSEEKFLTEADLSSTTIGTTDGRYQAGILITLYSKTPDQNTSITDQDYPAGTITFEIEYSNDSSSGSIYIDNKISTQREIYTVSFVPGQGAASIPSKRVSSGDTLNTDNSDFVSNLSNNPPLKEGETFAKWVVLEGYTPDANGNLVPKLGSDFNLKDSKITGNTTLYAVYKHSVVFHFGYNNSDGNENITTLDVDDNTDKLDESQYKGLNTNNRPGYEFVGWYTDKTFTTPFKNENITESIDVYAKWDAVKYTIKLDKNNNDASGSVTDMQNLTLDNPVINLPTSGYELTGKSLGGWSLEKDAASGGVFSINLNDYIDKAVDNVITLYAVWVDDPVIAVSLDKTDTSAEFWYSTSNDGTTDSWTEYQKFTGSFTAVLDTYVKIKCKLTDDGKYNISNATYNSNDTPINGTDTDGTVVFNLGQITSNQNNLVIHLKGLIHTVKLDAGTGGKILVKQSDGTSVEVDITSISVIYGKTFAEVTYTENGTTTTDTVALSDIAAARDGYKFKHWYLGSDPNLKTKINDADKVNIADDNQTLIASYEAVSYGVMVTTGSNVSILINTQTIAANTTDRDLGKIASQDAQLQFYVYLPEGYTQTTVSNILTIEMKNAGTFVPLTSDQYSVSKSPDGTYATVEINANVIKNDIKITLNNATLNTYSISGIVSDNLDKNLSNITVNYTIAGVPKSVTTDDNGKYTISGVPHGATGSISINQWGYDPRSQDVTVTSDQTVNMALTKNLTVTYNLNGGTGTAPTDGSKYAPGDSITLNTDAQSRTGYTFGGWATSNGTAIKNSYAITSGDSGKDPNFKDNEITFYAVWTANKYIVSYDANNGSGNIEDGSATYDQNFTLSDGTGFSKEGYKLVKWNTAADGSGTDYDLGAIFKWSLTSNLTLYAVWEEITYLINVYDYLNNKDANVTTVDYNAYLIKNENLLNPANPPLDKSKYIKLNFNSGRYYTANVPAGTYHIFFLFGMEDVDADNFSNGVLSYTNTPFTVTANSITDSDGGTNHTEMTTVRTVNVMLYSVEFSMSGVTTDGNSSFDLSDQTHPNGLLPSYTSSGLPGLLVVSGALPYQYNMKLYAPNTLPTSDDYYFDGWYVETSEGSGEYKEWNIADSITEKTTVYAKWVSKTLTVKFNDDKNSDVYSGFNLSNSKNNITFYRGVIKPGTTAPVEERITTDEFNTFNWYDSNDGTVSVSEIKNAGTYYLKGDVNHNQFVTTYKENEIKDPFNSNGYTVTLPNYPEINAVGDTESISGSAEFTITPYTGTITIIPAGDGSNLEYIYNGDAPDLKYTAFIDDDDDGTFDERTDYKLTDDDLNNFIKSYASGDTSLKSAPVNVGSYKLTLTANSAASNFYSSDTSKGASGSIEYTINKLAITITPVDDQWKYYGDNLNHIYTGINPPTVASSSKDYVDYKVTFIDANGNSVMVDYGVLGAAYGSYVNYSRISGNLKIIHTEDKSQTLTKFDPVNGSYSYSIDYMDADSNSNYTINLDNSKNHTFEVKPLPITIKPDDGQWKFYGDLDDQIYTGDYTLDSSPDSIKYTITATINGTSTEDLTPEQWSKNYSDYSTINVTVSYDGATRFIDAGSYDTNCTGTNPNYDVKIYADPTTNEKIKFTVKPLPIFIVPLADQWKYYGYDLTDPSKIDTTDNSISCIFIGENGTDSLIKSNKLRFDTYDFRSINIQNTNKLEFAPGTYKTLDGILYSKMLEKASNVRGDENVQVQYGFDISHLTKLNGTGANINTNYDIWDINRYNEESTHPVPYSNEQSSSDKIILGAGNNDLSVEYFGTISPTPATLTWSGISQTYDGTDQSGKVIASYSDVDGKTQNIPSELLSFVGSDNVTQFLVAGSYTVTADVSSLTNYDFGTDTTSAATMSQKPLTITLNGLTAEYNGTNSFTFTIPNDNISVSDLASGDTITKIKIETMKNGTASADAGTYTTNDLKVTLTVVNNLLNDRLNCYDVSLSNSFTITQYAGDLTVTLDSATEEYNGKPYAPSIQGVEDSNGNTLSADDYSLSWNPSGDKTSAGTYTLTVTGKGTNYASSATGTATFTITQYAGDLTVTLDSATEEYNGKPYAPSIQGVEDSNGNTLSADDYSLSWNPSGDKTSAGTYTLTVTGKGTNYASSATGTATFTITQYAGDLTVTLDSATEEYNGKPYAPSIQGVEDSNGNTLSADDYSLSWNLSGDKTSAGTYTLTVTGKGTNYASSATGTATFTITQYAGDLTVTLDSATEEYNGKPYAPSIQGVEDSNGNTLSADDYSLSWNPSGDKTSAGTYTLTVTGKGTNYASSATGTATFTITDKEVFTITFDSNGGSSVEPVDVVKDSKIEKPENPTKSGYTFKGWYKDAALETEWDFDKDVVTADITLYAKWETKDPDRPTYFKVEYNANGGEGEVPKSELHFSGEFVTVKSSELSKNGYIFKGWCDSFTQQTYLPDEEFRMPNRNVCLTAVWEESSPPTPGKEVTVTFVVDNAFYGESKTHINTALGESMQPDPVKEGYDFAGWYTEDDQVFTADSIVSSNMTVYADFKLNKDYVIVTFVIDNEIYLEKVCRKDNIQEPNIPYRLGKELNAWYSDKELQNKFSFDSVVSEDHITLYAEWKQDENVMIWFIFILFAAFMAAVIASAKRVSFFINENDEEKYASVIMFGKGTLGDRLPQIPNSDFSGWYSESGELITEESEITQSMKVYAHWNE</sequence>
<dbReference type="GO" id="GO:0030246">
    <property type="term" value="F:carbohydrate binding"/>
    <property type="evidence" value="ECO:0007669"/>
    <property type="project" value="InterPro"/>
</dbReference>
<comment type="subcellular location">
    <subcellularLocation>
        <location evidence="1">Cell envelope</location>
    </subcellularLocation>
</comment>
<keyword evidence="3" id="KW-1133">Transmembrane helix</keyword>
<dbReference type="Pfam" id="PF13620">
    <property type="entry name" value="CarboxypepD_reg"/>
    <property type="match status" value="1"/>
</dbReference>
<dbReference type="InParanoid" id="R9T726"/>
<dbReference type="Pfam" id="PF09479">
    <property type="entry name" value="Flg_new"/>
    <property type="match status" value="9"/>
</dbReference>
<dbReference type="InterPro" id="IPR042229">
    <property type="entry name" value="Listeria/Bacterioides_rpt_sf"/>
</dbReference>
<keyword evidence="3" id="KW-0472">Membrane</keyword>
<reference evidence="4 5" key="1">
    <citation type="journal article" date="2013" name="Genome Announc.">
        <title>Genome sequence of 'Candidatus Methanomassiliicoccus intestinalis' Issoire-Mx1, a third thermoplasmatales-related methanogenic archaeon from human feces.</title>
        <authorList>
            <person name="Borrel G."/>
            <person name="Harris H.M."/>
            <person name="Parisot N."/>
            <person name="Gaci N."/>
            <person name="Tottey W."/>
            <person name="Mihajlovski A."/>
            <person name="Deane J."/>
            <person name="Gribaldo S."/>
            <person name="Bardot O."/>
            <person name="Peyretaillade E."/>
            <person name="Peyret P."/>
            <person name="O'Toole P.W."/>
            <person name="Brugere J.F."/>
        </authorList>
    </citation>
    <scope>NUCLEOTIDE SEQUENCE [LARGE SCALE GENOMIC DNA]</scope>
    <source>
        <strain evidence="4 5">Issoire-Mx1</strain>
    </source>
</reference>
<dbReference type="GeneID" id="41323567"/>
<dbReference type="NCBIfam" id="TIGR02543">
    <property type="entry name" value="List_Bact_rpt"/>
    <property type="match status" value="3"/>
</dbReference>
<evidence type="ECO:0000256" key="2">
    <source>
        <dbReference type="SAM" id="MobiDB-lite"/>
    </source>
</evidence>
<evidence type="ECO:0000313" key="5">
    <source>
        <dbReference type="Proteomes" id="UP000014070"/>
    </source>
</evidence>
<feature type="transmembrane region" description="Helical" evidence="3">
    <location>
        <begin position="5747"/>
        <end position="5767"/>
    </location>
</feature>
<dbReference type="EMBL" id="CP005934">
    <property type="protein sequence ID" value="AGN26510.1"/>
    <property type="molecule type" value="Genomic_DNA"/>
</dbReference>
<dbReference type="Gene3D" id="2.60.40.4270">
    <property type="entry name" value="Listeria-Bacteroides repeat domain"/>
    <property type="match status" value="8"/>
</dbReference>
<protein>
    <submittedName>
        <fullName evidence="4">Cell wall/surface repeat-containing protein</fullName>
    </submittedName>
</protein>
<dbReference type="RefSeq" id="WP_020449035.1">
    <property type="nucleotide sequence ID" value="NC_021353.1"/>
</dbReference>
<feature type="compositionally biased region" description="Basic and acidic residues" evidence="2">
    <location>
        <begin position="2451"/>
        <end position="2470"/>
    </location>
</feature>